<reference evidence="1 2" key="1">
    <citation type="submission" date="2017-07" db="EMBL/GenBank/DDBJ databases">
        <title>Recovery of genomes from metagenomes via a dereplication, aggregation, and scoring strategy.</title>
        <authorList>
            <person name="Sieber C.M."/>
            <person name="Probst A.J."/>
            <person name="Sharrar A."/>
            <person name="Thomas B.C."/>
            <person name="Hess M."/>
            <person name="Tringe S.G."/>
            <person name="Banfield J.F."/>
        </authorList>
    </citation>
    <scope>NUCLEOTIDE SEQUENCE [LARGE SCALE GENOMIC DNA]</scope>
    <source>
        <strain evidence="1">JGI_Cruoil_03_44_89</strain>
    </source>
</reference>
<evidence type="ECO:0000313" key="2">
    <source>
        <dbReference type="Proteomes" id="UP000215215"/>
    </source>
</evidence>
<proteinExistence type="predicted"/>
<dbReference type="Gene3D" id="2.40.160.10">
    <property type="entry name" value="Porin"/>
    <property type="match status" value="1"/>
</dbReference>
<name>A0A235BY20_UNCW3</name>
<gene>
    <name evidence="1" type="ORF">CH333_01545</name>
</gene>
<accession>A0A235BY20</accession>
<organism evidence="1 2">
    <name type="scientific">candidate division WOR-3 bacterium JGI_Cruoil_03_44_89</name>
    <dbReference type="NCBI Taxonomy" id="1973748"/>
    <lineage>
        <taxon>Bacteria</taxon>
        <taxon>Bacteria division WOR-3</taxon>
    </lineage>
</organism>
<evidence type="ECO:0008006" key="3">
    <source>
        <dbReference type="Google" id="ProtNLM"/>
    </source>
</evidence>
<sequence length="338" mass="38637">MEKWRVLMSLLGVLIASSLLAGLKGGESQIKAYSWYRYTYEQEDTDTKKNEFAVKRGYLRWEHQFTDKIKSRVTLDFFSSDKDPHGAGLKLKDTYVDLKYLIPEGKIKAGLQKTYFGLIYDWDYLTIQKALEDKEKLVSSRDYGISIGGNIPNGFGEWNLEIVNGEGYKKTGGDLNTELAYLGNIRIIPIPGITVGASVLNENAKESPYEKRLPTVGMGRVAYGPIDVWLEYLWTDRGDKDNPTNSQGYMVMPILKDVLPNLDIIPRYDHWDPNTDEEDDGPTRYILGFNYHFVKASKGKPGVMLQLNFERKQKEEEDSKPENQLLAQLRWEFATGAF</sequence>
<dbReference type="AlphaFoldDB" id="A0A235BY20"/>
<dbReference type="EMBL" id="NOZQ01000027">
    <property type="protein sequence ID" value="OYD17250.1"/>
    <property type="molecule type" value="Genomic_DNA"/>
</dbReference>
<comment type="caution">
    <text evidence="1">The sequence shown here is derived from an EMBL/GenBank/DDBJ whole genome shotgun (WGS) entry which is preliminary data.</text>
</comment>
<protein>
    <recommendedName>
        <fullName evidence="3">Porin domain-containing protein</fullName>
    </recommendedName>
</protein>
<dbReference type="Proteomes" id="UP000215215">
    <property type="component" value="Unassembled WGS sequence"/>
</dbReference>
<dbReference type="SUPFAM" id="SSF56935">
    <property type="entry name" value="Porins"/>
    <property type="match status" value="1"/>
</dbReference>
<dbReference type="InterPro" id="IPR023614">
    <property type="entry name" value="Porin_dom_sf"/>
</dbReference>
<evidence type="ECO:0000313" key="1">
    <source>
        <dbReference type="EMBL" id="OYD17250.1"/>
    </source>
</evidence>